<evidence type="ECO:0000256" key="1">
    <source>
        <dbReference type="ARBA" id="ARBA00009437"/>
    </source>
</evidence>
<dbReference type="Proteomes" id="UP000690515">
    <property type="component" value="Unassembled WGS sequence"/>
</dbReference>
<keyword evidence="2" id="KW-0805">Transcription regulation</keyword>
<dbReference type="SUPFAM" id="SSF46785">
    <property type="entry name" value="Winged helix' DNA-binding domain"/>
    <property type="match status" value="1"/>
</dbReference>
<dbReference type="Gene3D" id="3.40.190.10">
    <property type="entry name" value="Periplasmic binding protein-like II"/>
    <property type="match status" value="2"/>
</dbReference>
<keyword evidence="3" id="KW-0238">DNA-binding</keyword>
<dbReference type="Pfam" id="PF00126">
    <property type="entry name" value="HTH_1"/>
    <property type="match status" value="1"/>
</dbReference>
<organism evidence="6 7">
    <name type="scientific">Zooshikella harenae</name>
    <dbReference type="NCBI Taxonomy" id="2827238"/>
    <lineage>
        <taxon>Bacteria</taxon>
        <taxon>Pseudomonadati</taxon>
        <taxon>Pseudomonadota</taxon>
        <taxon>Gammaproteobacteria</taxon>
        <taxon>Oceanospirillales</taxon>
        <taxon>Zooshikellaceae</taxon>
        <taxon>Zooshikella</taxon>
    </lineage>
</organism>
<dbReference type="CDD" id="cd05466">
    <property type="entry name" value="PBP2_LTTR_substrate"/>
    <property type="match status" value="1"/>
</dbReference>
<dbReference type="EMBL" id="JAGSOY010000003">
    <property type="protein sequence ID" value="MBU2709857.1"/>
    <property type="molecule type" value="Genomic_DNA"/>
</dbReference>
<name>A0ABS5ZAD3_9GAMM</name>
<dbReference type="SUPFAM" id="SSF53850">
    <property type="entry name" value="Periplasmic binding protein-like II"/>
    <property type="match status" value="1"/>
</dbReference>
<evidence type="ECO:0000256" key="4">
    <source>
        <dbReference type="ARBA" id="ARBA00023163"/>
    </source>
</evidence>
<evidence type="ECO:0000313" key="7">
    <source>
        <dbReference type="Proteomes" id="UP000690515"/>
    </source>
</evidence>
<comment type="caution">
    <text evidence="6">The sequence shown here is derived from an EMBL/GenBank/DDBJ whole genome shotgun (WGS) entry which is preliminary data.</text>
</comment>
<gene>
    <name evidence="6" type="ORF">KCG35_02150</name>
</gene>
<reference evidence="6 7" key="1">
    <citation type="submission" date="2021-04" db="EMBL/GenBank/DDBJ databases">
        <authorList>
            <person name="Pira H."/>
            <person name="Risdian C."/>
            <person name="Wink J."/>
        </authorList>
    </citation>
    <scope>NUCLEOTIDE SEQUENCE [LARGE SCALE GENOMIC DNA]</scope>
    <source>
        <strain evidence="6 7">WH53</strain>
    </source>
</reference>
<accession>A0ABS5ZAD3</accession>
<dbReference type="PANTHER" id="PTHR30346:SF0">
    <property type="entry name" value="HCA OPERON TRANSCRIPTIONAL ACTIVATOR HCAR"/>
    <property type="match status" value="1"/>
</dbReference>
<comment type="similarity">
    <text evidence="1">Belongs to the LysR transcriptional regulatory family.</text>
</comment>
<keyword evidence="4" id="KW-0804">Transcription</keyword>
<keyword evidence="7" id="KW-1185">Reference proteome</keyword>
<dbReference type="Gene3D" id="1.10.10.10">
    <property type="entry name" value="Winged helix-like DNA-binding domain superfamily/Winged helix DNA-binding domain"/>
    <property type="match status" value="1"/>
</dbReference>
<protein>
    <submittedName>
        <fullName evidence="6">LysR family transcriptional regulator</fullName>
    </submittedName>
</protein>
<dbReference type="RefSeq" id="WP_215818023.1">
    <property type="nucleotide sequence ID" value="NZ_JAGSOY010000003.1"/>
</dbReference>
<proteinExistence type="inferred from homology"/>
<dbReference type="InterPro" id="IPR005119">
    <property type="entry name" value="LysR_subst-bd"/>
</dbReference>
<dbReference type="PANTHER" id="PTHR30346">
    <property type="entry name" value="TRANSCRIPTIONAL DUAL REGULATOR HCAR-RELATED"/>
    <property type="match status" value="1"/>
</dbReference>
<sequence length="287" mass="32584">MRLNIKHLLAIEELAKAGNFRVASQKLCISQPALSKQIKYFEELYDIEIFIRGAKGIELSDAGKAIIQEIISLNRHAEKLDKYIINAAKSISNLHIGFGKSSNDFLPGLIREFKKSYTSLCISLIDLPSYEQEEQLLTGVIDVGFMRKPKTNTLKSVKVSSDEFVLVVSKHIHKTNKVEYYLKEYDLLMLSLFDKSEMNNQILKIISGLDYKINSISTDIQTTITLVMSNVGVSILPKKSIYKDCSDIVVIPLGKNTSWDIHMVWDPNRMSKSINLFVEYVKNNLNT</sequence>
<dbReference type="Pfam" id="PF03466">
    <property type="entry name" value="LysR_substrate"/>
    <property type="match status" value="1"/>
</dbReference>
<dbReference type="InterPro" id="IPR036388">
    <property type="entry name" value="WH-like_DNA-bd_sf"/>
</dbReference>
<feature type="domain" description="HTH lysR-type" evidence="5">
    <location>
        <begin position="3"/>
        <end position="60"/>
    </location>
</feature>
<evidence type="ECO:0000256" key="3">
    <source>
        <dbReference type="ARBA" id="ARBA00023125"/>
    </source>
</evidence>
<dbReference type="InterPro" id="IPR036390">
    <property type="entry name" value="WH_DNA-bd_sf"/>
</dbReference>
<dbReference type="PROSITE" id="PS50931">
    <property type="entry name" value="HTH_LYSR"/>
    <property type="match status" value="1"/>
</dbReference>
<evidence type="ECO:0000313" key="6">
    <source>
        <dbReference type="EMBL" id="MBU2709857.1"/>
    </source>
</evidence>
<dbReference type="InterPro" id="IPR000847">
    <property type="entry name" value="LysR_HTH_N"/>
</dbReference>
<evidence type="ECO:0000259" key="5">
    <source>
        <dbReference type="PROSITE" id="PS50931"/>
    </source>
</evidence>
<evidence type="ECO:0000256" key="2">
    <source>
        <dbReference type="ARBA" id="ARBA00023015"/>
    </source>
</evidence>